<dbReference type="InterPro" id="IPR050904">
    <property type="entry name" value="Adhesion/Biosynth-related"/>
</dbReference>
<protein>
    <submittedName>
        <fullName evidence="3">Secreted and surface protein containing fasciclin-like repeats</fullName>
    </submittedName>
</protein>
<evidence type="ECO:0000313" key="4">
    <source>
        <dbReference type="Proteomes" id="UP000032900"/>
    </source>
</evidence>
<reference evidence="3 4" key="1">
    <citation type="journal article" date="2015" name="Microbes Environ.">
        <title>Distribution and evolution of nitrogen fixation genes in the phylum bacteroidetes.</title>
        <authorList>
            <person name="Inoue J."/>
            <person name="Oshima K."/>
            <person name="Suda W."/>
            <person name="Sakamoto M."/>
            <person name="Iino T."/>
            <person name="Noda S."/>
            <person name="Hongoh Y."/>
            <person name="Hattori M."/>
            <person name="Ohkuma M."/>
        </authorList>
    </citation>
    <scope>NUCLEOTIDE SEQUENCE [LARGE SCALE GENOMIC DNA]</scope>
    <source>
        <strain evidence="3">JCM 15548</strain>
    </source>
</reference>
<dbReference type="InterPro" id="IPR036378">
    <property type="entry name" value="FAS1_dom_sf"/>
</dbReference>
<gene>
    <name evidence="3" type="ORF">JCM15548_14292</name>
</gene>
<evidence type="ECO:0000256" key="1">
    <source>
        <dbReference type="SAM" id="SignalP"/>
    </source>
</evidence>
<dbReference type="PANTHER" id="PTHR10900:SF77">
    <property type="entry name" value="FI19380P1"/>
    <property type="match status" value="1"/>
</dbReference>
<dbReference type="GO" id="GO:0005615">
    <property type="term" value="C:extracellular space"/>
    <property type="evidence" value="ECO:0007669"/>
    <property type="project" value="TreeGrafter"/>
</dbReference>
<dbReference type="Gene3D" id="2.30.180.10">
    <property type="entry name" value="FAS1 domain"/>
    <property type="match status" value="1"/>
</dbReference>
<dbReference type="Proteomes" id="UP000032900">
    <property type="component" value="Unassembled WGS sequence"/>
</dbReference>
<proteinExistence type="predicted"/>
<dbReference type="Pfam" id="PF18962">
    <property type="entry name" value="Por_Secre_tail"/>
    <property type="match status" value="1"/>
</dbReference>
<dbReference type="InterPro" id="IPR000782">
    <property type="entry name" value="FAS1_domain"/>
</dbReference>
<dbReference type="Pfam" id="PF02469">
    <property type="entry name" value="Fasciclin"/>
    <property type="match status" value="1"/>
</dbReference>
<sequence>MKNLSNTIGSMALKGKAWIFSIMLMSTQLVSAQTVVDVIVNSPDHTTLEAAVIAAELDGTLSGTGPFTVFAPTDAAFDALPAGSVEALLANIPALTEILTYHVVGSQALSTDLSDGMEITTLNGKDVTVTIDESGVKINGVSMVITADLMADNGVVHVIDAVLLPDESTSIREDFRNAAASLSIYPNPASSEVHFTFSLPSTQAVSVEIYNTFGQLIKTVNYGALQVGSNSISQNVSDLSSGIYMIIVTTGSDKTVSKLQIRK</sequence>
<organism evidence="3 4">
    <name type="scientific">Geofilum rubicundum JCM 15548</name>
    <dbReference type="NCBI Taxonomy" id="1236989"/>
    <lineage>
        <taxon>Bacteria</taxon>
        <taxon>Pseudomonadati</taxon>
        <taxon>Bacteroidota</taxon>
        <taxon>Bacteroidia</taxon>
        <taxon>Marinilabiliales</taxon>
        <taxon>Marinilabiliaceae</taxon>
        <taxon>Geofilum</taxon>
    </lineage>
</organism>
<dbReference type="Gene3D" id="2.60.40.4070">
    <property type="match status" value="1"/>
</dbReference>
<dbReference type="EMBL" id="BAZW01000067">
    <property type="protein sequence ID" value="GAO31885.1"/>
    <property type="molecule type" value="Genomic_DNA"/>
</dbReference>
<feature type="chain" id="PRO_5002428629" evidence="1">
    <location>
        <begin position="33"/>
        <end position="263"/>
    </location>
</feature>
<dbReference type="PROSITE" id="PS50213">
    <property type="entry name" value="FAS1"/>
    <property type="match status" value="1"/>
</dbReference>
<evidence type="ECO:0000259" key="2">
    <source>
        <dbReference type="PROSITE" id="PS50213"/>
    </source>
</evidence>
<dbReference type="NCBIfam" id="TIGR04183">
    <property type="entry name" value="Por_Secre_tail"/>
    <property type="match status" value="1"/>
</dbReference>
<evidence type="ECO:0000313" key="3">
    <source>
        <dbReference type="EMBL" id="GAO31885.1"/>
    </source>
</evidence>
<dbReference type="PANTHER" id="PTHR10900">
    <property type="entry name" value="PERIOSTIN-RELATED"/>
    <property type="match status" value="1"/>
</dbReference>
<name>A0A0E9M3Z0_9BACT</name>
<keyword evidence="4" id="KW-1185">Reference proteome</keyword>
<dbReference type="AlphaFoldDB" id="A0A0E9M3Z0"/>
<keyword evidence="1" id="KW-0732">Signal</keyword>
<dbReference type="SUPFAM" id="SSF82153">
    <property type="entry name" value="FAS1 domain"/>
    <property type="match status" value="1"/>
</dbReference>
<dbReference type="InterPro" id="IPR026444">
    <property type="entry name" value="Secre_tail"/>
</dbReference>
<dbReference type="RefSeq" id="WP_162198277.1">
    <property type="nucleotide sequence ID" value="NZ_BAZW01000067.1"/>
</dbReference>
<dbReference type="FunFam" id="2.30.180.10:FF:000032">
    <property type="entry name" value="Fasciclin domain-containing protein, putative"/>
    <property type="match status" value="1"/>
</dbReference>
<accession>A0A0E9M3Z0</accession>
<feature type="signal peptide" evidence="1">
    <location>
        <begin position="1"/>
        <end position="32"/>
    </location>
</feature>
<dbReference type="STRING" id="1236989.JCM15548_14292"/>
<comment type="caution">
    <text evidence="3">The sequence shown here is derived from an EMBL/GenBank/DDBJ whole genome shotgun (WGS) entry which is preliminary data.</text>
</comment>
<feature type="domain" description="FAS1" evidence="2">
    <location>
        <begin position="32"/>
        <end position="163"/>
    </location>
</feature>
<dbReference type="SMART" id="SM00554">
    <property type="entry name" value="FAS1"/>
    <property type="match status" value="1"/>
</dbReference>